<keyword evidence="9" id="KW-0963">Cytoplasm</keyword>
<keyword evidence="7 9" id="KW-0630">Potassium</keyword>
<dbReference type="InterPro" id="IPR002139">
    <property type="entry name" value="Ribo/fructo_kinase"/>
</dbReference>
<accession>A0A7X0MG49</accession>
<dbReference type="SUPFAM" id="SSF53613">
    <property type="entry name" value="Ribokinase-like"/>
    <property type="match status" value="1"/>
</dbReference>
<comment type="caution">
    <text evidence="11">The sequence shown here is derived from an EMBL/GenBank/DDBJ whole genome shotgun (WGS) entry which is preliminary data.</text>
</comment>
<feature type="binding site" evidence="9">
    <location>
        <position position="279"/>
    </location>
    <ligand>
        <name>K(+)</name>
        <dbReference type="ChEBI" id="CHEBI:29103"/>
    </ligand>
</feature>
<dbReference type="PANTHER" id="PTHR10584">
    <property type="entry name" value="SUGAR KINASE"/>
    <property type="match status" value="1"/>
</dbReference>
<evidence type="ECO:0000256" key="8">
    <source>
        <dbReference type="ARBA" id="ARBA00023277"/>
    </source>
</evidence>
<comment type="cofactor">
    <cofactor evidence="9">
        <name>Mg(2+)</name>
        <dbReference type="ChEBI" id="CHEBI:18420"/>
    </cofactor>
    <text evidence="9">Requires a divalent cation, most likely magnesium in vivo, as an electrophilic catalyst to aid phosphoryl group transfer. It is the chelate of the metal and the nucleotide that is the actual substrate.</text>
</comment>
<dbReference type="InterPro" id="IPR011877">
    <property type="entry name" value="Ribokinase"/>
</dbReference>
<feature type="domain" description="Carbohydrate kinase PfkB" evidence="10">
    <location>
        <begin position="5"/>
        <end position="288"/>
    </location>
</feature>
<feature type="binding site" evidence="9">
    <location>
        <begin position="38"/>
        <end position="42"/>
    </location>
    <ligand>
        <name>substrate</name>
    </ligand>
</feature>
<evidence type="ECO:0000256" key="7">
    <source>
        <dbReference type="ARBA" id="ARBA00022958"/>
    </source>
</evidence>
<organism evidence="11 12">
    <name type="scientific">Rhizobium lusitanum</name>
    <dbReference type="NCBI Taxonomy" id="293958"/>
    <lineage>
        <taxon>Bacteria</taxon>
        <taxon>Pseudomonadati</taxon>
        <taxon>Pseudomonadota</taxon>
        <taxon>Alphaproteobacteria</taxon>
        <taxon>Hyphomicrobiales</taxon>
        <taxon>Rhizobiaceae</taxon>
        <taxon>Rhizobium/Agrobacterium group</taxon>
        <taxon>Rhizobium</taxon>
    </lineage>
</organism>
<keyword evidence="4 9" id="KW-0418">Kinase</keyword>
<keyword evidence="2 9" id="KW-0479">Metal-binding</keyword>
<comment type="caution">
    <text evidence="9">Lacks conserved residue(s) required for the propagation of feature annotation.</text>
</comment>
<feature type="binding site" evidence="9">
    <location>
        <position position="281"/>
    </location>
    <ligand>
        <name>K(+)</name>
        <dbReference type="ChEBI" id="CHEBI:29103"/>
    </ligand>
</feature>
<protein>
    <recommendedName>
        <fullName evidence="9">Ribokinase</fullName>
        <shortName evidence="9">RK</shortName>
        <ecNumber evidence="9">2.7.1.15</ecNumber>
    </recommendedName>
</protein>
<dbReference type="CDD" id="cd01174">
    <property type="entry name" value="ribokinase"/>
    <property type="match status" value="1"/>
</dbReference>
<evidence type="ECO:0000313" key="12">
    <source>
        <dbReference type="Proteomes" id="UP000565576"/>
    </source>
</evidence>
<keyword evidence="5 9" id="KW-0067">ATP-binding</keyword>
<comment type="subunit">
    <text evidence="9">Homodimer.</text>
</comment>
<keyword evidence="8 9" id="KW-0119">Carbohydrate metabolism</keyword>
<feature type="active site" description="Proton acceptor" evidence="9">
    <location>
        <position position="246"/>
    </location>
</feature>
<keyword evidence="6 9" id="KW-0460">Magnesium</keyword>
<evidence type="ECO:0000256" key="2">
    <source>
        <dbReference type="ARBA" id="ARBA00022723"/>
    </source>
</evidence>
<dbReference type="InterPro" id="IPR011611">
    <property type="entry name" value="PfkB_dom"/>
</dbReference>
<feature type="binding site" evidence="9">
    <location>
        <position position="240"/>
    </location>
    <ligand>
        <name>K(+)</name>
        <dbReference type="ChEBI" id="CHEBI:29103"/>
    </ligand>
</feature>
<dbReference type="GO" id="GO:0005737">
    <property type="term" value="C:cytoplasm"/>
    <property type="evidence" value="ECO:0007669"/>
    <property type="project" value="UniProtKB-SubCell"/>
</dbReference>
<evidence type="ECO:0000256" key="4">
    <source>
        <dbReference type="ARBA" id="ARBA00022777"/>
    </source>
</evidence>
<evidence type="ECO:0000256" key="3">
    <source>
        <dbReference type="ARBA" id="ARBA00022741"/>
    </source>
</evidence>
<feature type="binding site" evidence="9">
    <location>
        <position position="246"/>
    </location>
    <ligand>
        <name>substrate</name>
    </ligand>
</feature>
<sequence length="304" mass="31965">MRLHVVGNVCLDTSFRLPRLPRPGETLNALTAIEGLGGKGANQAVAAARCGADVYLWSALGNDALADRLIQMLQVDLGTDRLIRLPHRTDQSTILIDGAGENAIVSAVECARAFDPLSNTDIQARWQEGEILLLQGNLSWDTTTACLHRAKRSGLMTVFNPSPLPERRVSDLTDVDLVIVNQGEASTLTGVVEPEHAACRLVEMGVADVIITLAGDGSLVLDSKGAGPIRLPAQRTVVVDTSGAGDCFAGTVAGLLGQGKKLIHAATVASKAAAMAVGRLGTLAAYPTRAEFSELLKISELENT</sequence>
<dbReference type="GO" id="GO:0004747">
    <property type="term" value="F:ribokinase activity"/>
    <property type="evidence" value="ECO:0007669"/>
    <property type="project" value="UniProtKB-UniRule"/>
</dbReference>
<feature type="binding site" evidence="9">
    <location>
        <begin position="10"/>
        <end position="12"/>
    </location>
    <ligand>
        <name>substrate</name>
    </ligand>
</feature>
<dbReference type="Proteomes" id="UP000565576">
    <property type="component" value="Unassembled WGS sequence"/>
</dbReference>
<evidence type="ECO:0000256" key="6">
    <source>
        <dbReference type="ARBA" id="ARBA00022842"/>
    </source>
</evidence>
<evidence type="ECO:0000256" key="9">
    <source>
        <dbReference type="HAMAP-Rule" id="MF_01987"/>
    </source>
</evidence>
<comment type="pathway">
    <text evidence="9">Carbohydrate metabolism; D-ribose degradation; D-ribose 5-phosphate from beta-D-ribopyranose: step 2/2.</text>
</comment>
<feature type="binding site" evidence="9">
    <location>
        <position position="181"/>
    </location>
    <ligand>
        <name>ATP</name>
        <dbReference type="ChEBI" id="CHEBI:30616"/>
    </ligand>
</feature>
<dbReference type="InterPro" id="IPR029056">
    <property type="entry name" value="Ribokinase-like"/>
</dbReference>
<feature type="binding site" evidence="9">
    <location>
        <position position="242"/>
    </location>
    <ligand>
        <name>K(+)</name>
        <dbReference type="ChEBI" id="CHEBI:29103"/>
    </ligand>
</feature>
<evidence type="ECO:0000256" key="1">
    <source>
        <dbReference type="ARBA" id="ARBA00022679"/>
    </source>
</evidence>
<keyword evidence="3 9" id="KW-0547">Nucleotide-binding</keyword>
<dbReference type="Gene3D" id="3.40.1190.20">
    <property type="match status" value="1"/>
</dbReference>
<feature type="binding site" evidence="9">
    <location>
        <position position="276"/>
    </location>
    <ligand>
        <name>K(+)</name>
        <dbReference type="ChEBI" id="CHEBI:29103"/>
    </ligand>
</feature>
<dbReference type="PANTHER" id="PTHR10584:SF166">
    <property type="entry name" value="RIBOKINASE"/>
    <property type="match status" value="1"/>
</dbReference>
<dbReference type="Pfam" id="PF00294">
    <property type="entry name" value="PfkB"/>
    <property type="match status" value="1"/>
</dbReference>
<dbReference type="UniPathway" id="UPA00916">
    <property type="reaction ID" value="UER00889"/>
</dbReference>
<comment type="similarity">
    <text evidence="9">Belongs to the carbohydrate kinase PfkB family. Ribokinase subfamily.</text>
</comment>
<dbReference type="HAMAP" id="MF_01987">
    <property type="entry name" value="Ribokinase"/>
    <property type="match status" value="1"/>
</dbReference>
<dbReference type="EMBL" id="JACHBG010000016">
    <property type="protein sequence ID" value="MBB6487703.1"/>
    <property type="molecule type" value="Genomic_DNA"/>
</dbReference>
<reference evidence="11 12" key="1">
    <citation type="submission" date="2020-08" db="EMBL/GenBank/DDBJ databases">
        <title>Genomic Encyclopedia of Type Strains, Phase IV (KMG-V): Genome sequencing to study the core and pangenomes of soil and plant-associated prokaryotes.</title>
        <authorList>
            <person name="Whitman W."/>
        </authorList>
    </citation>
    <scope>NUCLEOTIDE SEQUENCE [LARGE SCALE GENOMIC DNA]</scope>
    <source>
        <strain evidence="11 12">SEMIA 4060</strain>
    </source>
</reference>
<dbReference type="GO" id="GO:0019303">
    <property type="term" value="P:D-ribose catabolic process"/>
    <property type="evidence" value="ECO:0007669"/>
    <property type="project" value="UniProtKB-UniRule"/>
</dbReference>
<dbReference type="AlphaFoldDB" id="A0A7X0MG49"/>
<comment type="activity regulation">
    <text evidence="9">Activated by a monovalent cation that binds near, but not in, the active site. The most likely occupant of the site in vivo is potassium. Ion binding induces a conformational change that may alter substrate affinity.</text>
</comment>
<dbReference type="GO" id="GO:0046872">
    <property type="term" value="F:metal ion binding"/>
    <property type="evidence" value="ECO:0007669"/>
    <property type="project" value="UniProtKB-KW"/>
</dbReference>
<proteinExistence type="inferred from homology"/>
<keyword evidence="1 9" id="KW-0808">Transferase</keyword>
<dbReference type="EC" id="2.7.1.15" evidence="9"/>
<comment type="catalytic activity">
    <reaction evidence="9">
        <text>D-ribose + ATP = D-ribose 5-phosphate + ADP + H(+)</text>
        <dbReference type="Rhea" id="RHEA:13697"/>
        <dbReference type="ChEBI" id="CHEBI:15378"/>
        <dbReference type="ChEBI" id="CHEBI:30616"/>
        <dbReference type="ChEBI" id="CHEBI:47013"/>
        <dbReference type="ChEBI" id="CHEBI:78346"/>
        <dbReference type="ChEBI" id="CHEBI:456216"/>
        <dbReference type="EC" id="2.7.1.15"/>
    </reaction>
</comment>
<dbReference type="RefSeq" id="WP_184708854.1">
    <property type="nucleotide sequence ID" value="NZ_JACHBG010000016.1"/>
</dbReference>
<evidence type="ECO:0000256" key="5">
    <source>
        <dbReference type="ARBA" id="ARBA00022840"/>
    </source>
</evidence>
<gene>
    <name evidence="9" type="primary">rbsK</name>
    <name evidence="11" type="ORF">GGD46_005013</name>
</gene>
<evidence type="ECO:0000313" key="11">
    <source>
        <dbReference type="EMBL" id="MBB6487703.1"/>
    </source>
</evidence>
<comment type="subcellular location">
    <subcellularLocation>
        <location evidence="9">Cytoplasm</location>
    </subcellularLocation>
</comment>
<feature type="binding site" evidence="9">
    <location>
        <begin position="245"/>
        <end position="246"/>
    </location>
    <ligand>
        <name>ATP</name>
        <dbReference type="ChEBI" id="CHEBI:30616"/>
    </ligand>
</feature>
<dbReference type="GO" id="GO:0005524">
    <property type="term" value="F:ATP binding"/>
    <property type="evidence" value="ECO:0007669"/>
    <property type="project" value="UniProtKB-UniRule"/>
</dbReference>
<comment type="function">
    <text evidence="9">Catalyzes the phosphorylation of ribose at O-5 in a reaction requiring ATP and magnesium. The resulting D-ribose-5-phosphate can then be used either for sythesis of nucleotides, histidine, and tryptophan, or as a component of the pentose phosphate pathway.</text>
</comment>
<name>A0A7X0MG49_9HYPH</name>
<dbReference type="PRINTS" id="PR00990">
    <property type="entry name" value="RIBOKINASE"/>
</dbReference>
<evidence type="ECO:0000259" key="10">
    <source>
        <dbReference type="Pfam" id="PF00294"/>
    </source>
</evidence>